<dbReference type="eggNOG" id="ENOG502ZBGM">
    <property type="taxonomic scope" value="Bacteria"/>
</dbReference>
<keyword evidence="1" id="KW-0812">Transmembrane</keyword>
<dbReference type="HOGENOM" id="CLU_914407_0_0_7"/>
<dbReference type="AlphaFoldDB" id="C0QGK6"/>
<evidence type="ECO:0000256" key="1">
    <source>
        <dbReference type="SAM" id="Phobius"/>
    </source>
</evidence>
<feature type="transmembrane region" description="Helical" evidence="1">
    <location>
        <begin position="6"/>
        <end position="28"/>
    </location>
</feature>
<protein>
    <recommendedName>
        <fullName evidence="4">SGNH/GDSL hydrolase family protein</fullName>
    </recommendedName>
</protein>
<dbReference type="SUPFAM" id="SSF52266">
    <property type="entry name" value="SGNH hydrolase"/>
    <property type="match status" value="1"/>
</dbReference>
<organism evidence="2 3">
    <name type="scientific">Desulforapulum autotrophicum (strain ATCC 43914 / DSM 3382 / VKM B-1955 / HRM2)</name>
    <name type="common">Desulfobacterium autotrophicum</name>
    <dbReference type="NCBI Taxonomy" id="177437"/>
    <lineage>
        <taxon>Bacteria</taxon>
        <taxon>Pseudomonadati</taxon>
        <taxon>Thermodesulfobacteriota</taxon>
        <taxon>Desulfobacteria</taxon>
        <taxon>Desulfobacterales</taxon>
        <taxon>Desulfobacteraceae</taxon>
        <taxon>Desulforapulum</taxon>
    </lineage>
</organism>
<proteinExistence type="predicted"/>
<evidence type="ECO:0000313" key="2">
    <source>
        <dbReference type="EMBL" id="ACN13481.1"/>
    </source>
</evidence>
<dbReference type="EMBL" id="CP001087">
    <property type="protein sequence ID" value="ACN13481.1"/>
    <property type="molecule type" value="Genomic_DNA"/>
</dbReference>
<keyword evidence="1" id="KW-1133">Transmembrane helix</keyword>
<reference evidence="2 3" key="1">
    <citation type="journal article" date="2009" name="Environ. Microbiol.">
        <title>Genome sequence of Desulfobacterium autotrophicum HRM2, a marine sulfate reducer oxidizing organic carbon completely to carbon dioxide.</title>
        <authorList>
            <person name="Strittmatter A.W."/>
            <person name="Liesegang H."/>
            <person name="Rabus R."/>
            <person name="Decker I."/>
            <person name="Amann J."/>
            <person name="Andres S."/>
            <person name="Henne A."/>
            <person name="Fricke W.F."/>
            <person name="Martinez-Arias R."/>
            <person name="Bartels D."/>
            <person name="Goesmann A."/>
            <person name="Krause L."/>
            <person name="Puehler A."/>
            <person name="Klenk H.P."/>
            <person name="Richter M."/>
            <person name="Schuler M."/>
            <person name="Gloeckner F.O."/>
            <person name="Meyerdierks A."/>
            <person name="Gottschalk G."/>
            <person name="Amann R."/>
        </authorList>
    </citation>
    <scope>NUCLEOTIDE SEQUENCE [LARGE SCALE GENOMIC DNA]</scope>
    <source>
        <strain evidence="3">ATCC 43914 / DSM 3382 / HRM2</strain>
    </source>
</reference>
<accession>C0QGK6</accession>
<keyword evidence="3" id="KW-1185">Reference proteome</keyword>
<evidence type="ECO:0000313" key="3">
    <source>
        <dbReference type="Proteomes" id="UP000000442"/>
    </source>
</evidence>
<dbReference type="Proteomes" id="UP000000442">
    <property type="component" value="Chromosome"/>
</dbReference>
<name>C0QGK6_DESAH</name>
<sequence length="324" mass="37661">MQSKKFIFKIVIFSVLNLAVMVGLLSFFSGRNRNIHFKNWETESNLLVTGENEHYDVALLGTSRGRVFSRDSNHLTMENILEKKVINLSKGGGGGVMPAKVHLDHFYSRGNRVDHIIYFVDPWIFFCPINNENNTFFLRDEPFELSILGDLILNRFPSQRIISYLQMIAVDDWKRISQYGSPGLDQLTLKAIDPVKLEEARNHYLGLYDYRKFNNYSGFITRINKVAKQHKSKITYVLLPILMKDFPGAGQVDEKLKEISRKEGVGYFNLIDKMHDRHFFYDHMHFNSNGVAHFTETYMRSILKQIPYNRHGRSEVFALGHNEA</sequence>
<keyword evidence="1" id="KW-0472">Membrane</keyword>
<gene>
    <name evidence="2" type="ordered locus">HRM2_03610</name>
</gene>
<evidence type="ECO:0008006" key="4">
    <source>
        <dbReference type="Google" id="ProtNLM"/>
    </source>
</evidence>
<dbReference type="KEGG" id="dat:HRM2_03610"/>